<accession>A0A1F6VSL4</accession>
<comment type="caution">
    <text evidence="1">The sequence shown here is derived from an EMBL/GenBank/DDBJ whole genome shotgun (WGS) entry which is preliminary data.</text>
</comment>
<name>A0A1F6VSL4_9BACT</name>
<dbReference type="STRING" id="1801752.A3J61_01345"/>
<proteinExistence type="predicted"/>
<protein>
    <submittedName>
        <fullName evidence="1">Uncharacterized protein</fullName>
    </submittedName>
</protein>
<evidence type="ECO:0000313" key="1">
    <source>
        <dbReference type="EMBL" id="OGI72667.1"/>
    </source>
</evidence>
<evidence type="ECO:0000313" key="2">
    <source>
        <dbReference type="Proteomes" id="UP000179686"/>
    </source>
</evidence>
<reference evidence="1 2" key="1">
    <citation type="journal article" date="2016" name="Nat. Commun.">
        <title>Thousands of microbial genomes shed light on interconnected biogeochemical processes in an aquifer system.</title>
        <authorList>
            <person name="Anantharaman K."/>
            <person name="Brown C.T."/>
            <person name="Hug L.A."/>
            <person name="Sharon I."/>
            <person name="Castelle C.J."/>
            <person name="Probst A.J."/>
            <person name="Thomas B.C."/>
            <person name="Singh A."/>
            <person name="Wilkins M.J."/>
            <person name="Karaoz U."/>
            <person name="Brodie E.L."/>
            <person name="Williams K.H."/>
            <person name="Hubbard S.S."/>
            <person name="Banfield J.F."/>
        </authorList>
    </citation>
    <scope>NUCLEOTIDE SEQUENCE [LARGE SCALE GENOMIC DNA]</scope>
</reference>
<dbReference type="Proteomes" id="UP000179686">
    <property type="component" value="Unassembled WGS sequence"/>
</dbReference>
<dbReference type="AlphaFoldDB" id="A0A1F6VSL4"/>
<dbReference type="EMBL" id="MFUC01000002">
    <property type="protein sequence ID" value="OGI72667.1"/>
    <property type="molecule type" value="Genomic_DNA"/>
</dbReference>
<organism evidence="1 2">
    <name type="scientific">Candidatus Nomurabacteria bacterium RIFCSPHIGHO2_02_FULL_38_15</name>
    <dbReference type="NCBI Taxonomy" id="1801752"/>
    <lineage>
        <taxon>Bacteria</taxon>
        <taxon>Candidatus Nomuraibacteriota</taxon>
    </lineage>
</organism>
<sequence length="121" mass="13355">MKTFILLRFVLLSFILLSFTQTVGAIGLKTADFGGRIILTKTPPVICNSQYGIVTILPASGSKSLPFVITTTDKTVNPGGQILGQYDKRVDMKTCYIQAGPYRVPVPSYKIKTNKFNTSRY</sequence>
<gene>
    <name evidence="1" type="ORF">A3J61_01345</name>
</gene>